<reference evidence="3" key="1">
    <citation type="journal article" date="2017" name="Nat. Commun.">
        <title>The North American bullfrog draft genome provides insight into hormonal regulation of long noncoding RNA.</title>
        <authorList>
            <person name="Hammond S.A."/>
            <person name="Warren R.L."/>
            <person name="Vandervalk B.P."/>
            <person name="Kucuk E."/>
            <person name="Khan H."/>
            <person name="Gibb E.A."/>
            <person name="Pandoh P."/>
            <person name="Kirk H."/>
            <person name="Zhao Y."/>
            <person name="Jones M."/>
            <person name="Mungall A.J."/>
            <person name="Coope R."/>
            <person name="Pleasance S."/>
            <person name="Moore R.A."/>
            <person name="Holt R.A."/>
            <person name="Round J.M."/>
            <person name="Ohora S."/>
            <person name="Walle B.V."/>
            <person name="Veldhoen N."/>
            <person name="Helbing C.C."/>
            <person name="Birol I."/>
        </authorList>
    </citation>
    <scope>NUCLEOTIDE SEQUENCE [LARGE SCALE GENOMIC DNA]</scope>
</reference>
<sequence length="34" mass="3565">MESLLTSGVPKQWSPSLHQVSPGSGVPLTSGFPR</sequence>
<dbReference type="Proteomes" id="UP000228934">
    <property type="component" value="Unassembled WGS sequence"/>
</dbReference>
<feature type="region of interest" description="Disordered" evidence="1">
    <location>
        <begin position="1"/>
        <end position="34"/>
    </location>
</feature>
<evidence type="ECO:0000256" key="1">
    <source>
        <dbReference type="SAM" id="MobiDB-lite"/>
    </source>
</evidence>
<dbReference type="EMBL" id="KV950088">
    <property type="protein sequence ID" value="PIO25561.1"/>
    <property type="molecule type" value="Genomic_DNA"/>
</dbReference>
<protein>
    <submittedName>
        <fullName evidence="2">Uncharacterized protein</fullName>
    </submittedName>
</protein>
<keyword evidence="3" id="KW-1185">Reference proteome</keyword>
<gene>
    <name evidence="2" type="ORF">AB205_0155960</name>
</gene>
<evidence type="ECO:0000313" key="3">
    <source>
        <dbReference type="Proteomes" id="UP000228934"/>
    </source>
</evidence>
<proteinExistence type="predicted"/>
<dbReference type="OrthoDB" id="8963379at2759"/>
<organism evidence="2 3">
    <name type="scientific">Aquarana catesbeiana</name>
    <name type="common">American bullfrog</name>
    <name type="synonym">Rana catesbeiana</name>
    <dbReference type="NCBI Taxonomy" id="8400"/>
    <lineage>
        <taxon>Eukaryota</taxon>
        <taxon>Metazoa</taxon>
        <taxon>Chordata</taxon>
        <taxon>Craniata</taxon>
        <taxon>Vertebrata</taxon>
        <taxon>Euteleostomi</taxon>
        <taxon>Amphibia</taxon>
        <taxon>Batrachia</taxon>
        <taxon>Anura</taxon>
        <taxon>Neobatrachia</taxon>
        <taxon>Ranoidea</taxon>
        <taxon>Ranidae</taxon>
        <taxon>Aquarana</taxon>
    </lineage>
</organism>
<dbReference type="AlphaFoldDB" id="A0A2G9RE80"/>
<accession>A0A2G9RE80</accession>
<name>A0A2G9RE80_AQUCT</name>
<feature type="compositionally biased region" description="Polar residues" evidence="1">
    <location>
        <begin position="13"/>
        <end position="22"/>
    </location>
</feature>
<evidence type="ECO:0000313" key="2">
    <source>
        <dbReference type="EMBL" id="PIO25561.1"/>
    </source>
</evidence>